<proteinExistence type="predicted"/>
<reference evidence="3" key="1">
    <citation type="submission" date="2016-04" db="EMBL/GenBank/DDBJ databases">
        <title>Complete sequences of multidrug resistance plasmids bearing rmtG16S ribosomal RNA methyltransferase genes.</title>
        <authorList>
            <person name="Bueno M.F.C."/>
            <person name="Francisco G.R."/>
            <person name="Doi Y."/>
            <person name="Garcia D.O."/>
        </authorList>
    </citation>
    <scope>NUCLEOTIDE SEQUENCE</scope>
    <source>
        <strain evidence="2">K-109-R</strain>
        <strain evidence="3">Kp84/11</strain>
        <plasmid evidence="3">unnamed</plasmid>
    </source>
</reference>
<dbReference type="InterPro" id="IPR008189">
    <property type="entry name" value="rRNA_ssu_MeTfrase_I"/>
</dbReference>
<dbReference type="PANTHER" id="PTHR46111">
    <property type="entry name" value="RIBOSOMAL RNA SMALL SUBUNIT METHYLTRANSFERASE I"/>
    <property type="match status" value="1"/>
</dbReference>
<accession>A0A1J0R045</accession>
<dbReference type="EMBL" id="KX029332">
    <property type="protein sequence ID" value="APD70876.1"/>
    <property type="molecule type" value="Genomic_DNA"/>
</dbReference>
<name>A0A1J0R045_KLEPN</name>
<dbReference type="InterPro" id="IPR035996">
    <property type="entry name" value="4pyrrol_Methylase_sf"/>
</dbReference>
<dbReference type="GO" id="GO:0008168">
    <property type="term" value="F:methyltransferase activity"/>
    <property type="evidence" value="ECO:0007669"/>
    <property type="project" value="InterPro"/>
</dbReference>
<dbReference type="SUPFAM" id="SSF53790">
    <property type="entry name" value="Tetrapyrrole methylase"/>
    <property type="match status" value="1"/>
</dbReference>
<organism evidence="3">
    <name type="scientific">Klebsiella pneumoniae</name>
    <dbReference type="NCBI Taxonomy" id="573"/>
    <lineage>
        <taxon>Bacteria</taxon>
        <taxon>Pseudomonadati</taxon>
        <taxon>Pseudomonadota</taxon>
        <taxon>Gammaproteobacteria</taxon>
        <taxon>Enterobacterales</taxon>
        <taxon>Enterobacteriaceae</taxon>
        <taxon>Klebsiella/Raoultella group</taxon>
        <taxon>Klebsiella</taxon>
        <taxon>Klebsiella pneumoniae complex</taxon>
    </lineage>
</organism>
<evidence type="ECO:0000313" key="2">
    <source>
        <dbReference type="EMBL" id="APD70473.1"/>
    </source>
</evidence>
<evidence type="ECO:0000313" key="3">
    <source>
        <dbReference type="EMBL" id="APD70876.1"/>
    </source>
</evidence>
<dbReference type="InterPro" id="IPR000878">
    <property type="entry name" value="4pyrrol_Mease"/>
</dbReference>
<sequence>MAKLYVVATPIGNLNDLTPRMRAAIEEADLIAAEDTRVTMKLLNHWGIKKPMLSCHRHNEEDKAPQIIERMIAEDITVATYRKNKRPFHPSPTALDRS</sequence>
<keyword evidence="3" id="KW-0614">Plasmid</keyword>
<dbReference type="RefSeq" id="WP_025368649.1">
    <property type="nucleotide sequence ID" value="NZ_CP021956.1"/>
</dbReference>
<dbReference type="AlphaFoldDB" id="A0A1J0R045"/>
<dbReference type="InterPro" id="IPR014777">
    <property type="entry name" value="4pyrrole_Mease_sub1"/>
</dbReference>
<dbReference type="EMBL" id="KX029331">
    <property type="protein sequence ID" value="APD70473.1"/>
    <property type="molecule type" value="Genomic_DNA"/>
</dbReference>
<geneLocation type="plasmid" evidence="3">
    <name>unnamed</name>
</geneLocation>
<dbReference type="Gene3D" id="3.40.1010.10">
    <property type="entry name" value="Cobalt-precorrin-4 Transmethylase, Domain 1"/>
    <property type="match status" value="1"/>
</dbReference>
<evidence type="ECO:0000259" key="1">
    <source>
        <dbReference type="Pfam" id="PF00590"/>
    </source>
</evidence>
<dbReference type="Pfam" id="PF00590">
    <property type="entry name" value="TP_methylase"/>
    <property type="match status" value="1"/>
</dbReference>
<protein>
    <submittedName>
        <fullName evidence="3">Uroporphyrin-III C/tetrapyrrole</fullName>
    </submittedName>
</protein>
<dbReference type="PANTHER" id="PTHR46111:SF1">
    <property type="entry name" value="RIBOSOMAL RNA SMALL SUBUNIT METHYLTRANSFERASE I"/>
    <property type="match status" value="1"/>
</dbReference>
<feature type="domain" description="Tetrapyrrole methylase" evidence="1">
    <location>
        <begin position="3"/>
        <end position="68"/>
    </location>
</feature>